<keyword evidence="3" id="KW-1185">Reference proteome</keyword>
<comment type="similarity">
    <text evidence="1">Belongs to the UDP-glycosyltransferase family.</text>
</comment>
<sequence>MASDKPHAVCIPAPSQSHIKGVLKFAKLLHHRGFYVTFVNTEFNHKRFLKSLGPDSLDGIADFRFQTIRMAFPILILMPIKT</sequence>
<evidence type="ECO:0000313" key="3">
    <source>
        <dbReference type="Proteomes" id="UP000238479"/>
    </source>
</evidence>
<keyword evidence="2" id="KW-0808">Transferase</keyword>
<dbReference type="PANTHER" id="PTHR11926:SF1516">
    <property type="entry name" value="GLYCOSYLTRANSFERASE"/>
    <property type="match status" value="1"/>
</dbReference>
<name>A0A2P6S0X6_ROSCH</name>
<dbReference type="GO" id="GO:0080043">
    <property type="term" value="F:quercetin 3-O-glucosyltransferase activity"/>
    <property type="evidence" value="ECO:0007669"/>
    <property type="project" value="TreeGrafter"/>
</dbReference>
<protein>
    <submittedName>
        <fullName evidence="2">Putative 7-deoxyloganetin glucosyltransferase</fullName>
        <ecNumber evidence="2">2.4.1.324</ecNumber>
    </submittedName>
</protein>
<evidence type="ECO:0000256" key="1">
    <source>
        <dbReference type="ARBA" id="ARBA00009995"/>
    </source>
</evidence>
<dbReference type="SUPFAM" id="SSF53756">
    <property type="entry name" value="UDP-Glycosyltransferase/glycogen phosphorylase"/>
    <property type="match status" value="1"/>
</dbReference>
<dbReference type="GO" id="GO:0080044">
    <property type="term" value="F:quercetin 7-O-glucosyltransferase activity"/>
    <property type="evidence" value="ECO:0007669"/>
    <property type="project" value="TreeGrafter"/>
</dbReference>
<dbReference type="AlphaFoldDB" id="A0A2P6S0X6"/>
<dbReference type="Gene3D" id="3.40.50.2000">
    <property type="entry name" value="Glycogen Phosphorylase B"/>
    <property type="match status" value="1"/>
</dbReference>
<evidence type="ECO:0000313" key="2">
    <source>
        <dbReference type="EMBL" id="PRQ52329.1"/>
    </source>
</evidence>
<dbReference type="Proteomes" id="UP000238479">
    <property type="component" value="Chromosome 2"/>
</dbReference>
<accession>A0A2P6S0X6</accession>
<reference evidence="2 3" key="1">
    <citation type="journal article" date="2018" name="Nat. Genet.">
        <title>The Rosa genome provides new insights in the design of modern roses.</title>
        <authorList>
            <person name="Bendahmane M."/>
        </authorList>
    </citation>
    <scope>NUCLEOTIDE SEQUENCE [LARGE SCALE GENOMIC DNA]</scope>
    <source>
        <strain evidence="3">cv. Old Blush</strain>
    </source>
</reference>
<proteinExistence type="inferred from homology"/>
<dbReference type="Gramene" id="PRQ52329">
    <property type="protein sequence ID" value="PRQ52329"/>
    <property type="gene ID" value="RchiOBHm_Chr2g0154251"/>
</dbReference>
<dbReference type="EMBL" id="PDCK01000040">
    <property type="protein sequence ID" value="PRQ52329.1"/>
    <property type="molecule type" value="Genomic_DNA"/>
</dbReference>
<dbReference type="EC" id="2.4.1.324" evidence="2"/>
<gene>
    <name evidence="2" type="ORF">RchiOBHm_Chr2g0154251</name>
</gene>
<comment type="caution">
    <text evidence="2">The sequence shown here is derived from an EMBL/GenBank/DDBJ whole genome shotgun (WGS) entry which is preliminary data.</text>
</comment>
<dbReference type="OMA" id="EFKNDRI"/>
<dbReference type="PANTHER" id="PTHR11926">
    <property type="entry name" value="GLUCOSYL/GLUCURONOSYL TRANSFERASES"/>
    <property type="match status" value="1"/>
</dbReference>
<organism evidence="2 3">
    <name type="scientific">Rosa chinensis</name>
    <name type="common">China rose</name>
    <dbReference type="NCBI Taxonomy" id="74649"/>
    <lineage>
        <taxon>Eukaryota</taxon>
        <taxon>Viridiplantae</taxon>
        <taxon>Streptophyta</taxon>
        <taxon>Embryophyta</taxon>
        <taxon>Tracheophyta</taxon>
        <taxon>Spermatophyta</taxon>
        <taxon>Magnoliopsida</taxon>
        <taxon>eudicotyledons</taxon>
        <taxon>Gunneridae</taxon>
        <taxon>Pentapetalae</taxon>
        <taxon>rosids</taxon>
        <taxon>fabids</taxon>
        <taxon>Rosales</taxon>
        <taxon>Rosaceae</taxon>
        <taxon>Rosoideae</taxon>
        <taxon>Rosoideae incertae sedis</taxon>
        <taxon>Rosa</taxon>
    </lineage>
</organism>
<keyword evidence="2" id="KW-0328">Glycosyltransferase</keyword>
<dbReference type="STRING" id="74649.A0A2P6S0X6"/>